<proteinExistence type="predicted"/>
<evidence type="ECO:0000313" key="2">
    <source>
        <dbReference type="Proteomes" id="UP001597104"/>
    </source>
</evidence>
<reference evidence="2" key="1">
    <citation type="journal article" date="2019" name="Int. J. Syst. Evol. Microbiol.">
        <title>The Global Catalogue of Microorganisms (GCM) 10K type strain sequencing project: providing services to taxonomists for standard genome sequencing and annotation.</title>
        <authorList>
            <consortium name="The Broad Institute Genomics Platform"/>
            <consortium name="The Broad Institute Genome Sequencing Center for Infectious Disease"/>
            <person name="Wu L."/>
            <person name="Ma J."/>
        </authorList>
    </citation>
    <scope>NUCLEOTIDE SEQUENCE [LARGE SCALE GENOMIC DNA]</scope>
    <source>
        <strain evidence="2">CCM 8925</strain>
    </source>
</reference>
<dbReference type="EMBL" id="JBHTIO010000050">
    <property type="protein sequence ID" value="MFD0898257.1"/>
    <property type="molecule type" value="Genomic_DNA"/>
</dbReference>
<dbReference type="Proteomes" id="UP001597104">
    <property type="component" value="Unassembled WGS sequence"/>
</dbReference>
<accession>A0ABW3EDP0</accession>
<gene>
    <name evidence="1" type="ORF">ACFQZ7_11050</name>
</gene>
<comment type="caution">
    <text evidence="1">The sequence shown here is derived from an EMBL/GenBank/DDBJ whole genome shotgun (WGS) entry which is preliminary data.</text>
</comment>
<dbReference type="RefSeq" id="WP_171001905.1">
    <property type="nucleotide sequence ID" value="NZ_BJDN01000049.1"/>
</dbReference>
<organism evidence="1 2">
    <name type="scientific">Loigolactobacillus binensis</name>
    <dbReference type="NCBI Taxonomy" id="2559922"/>
    <lineage>
        <taxon>Bacteria</taxon>
        <taxon>Bacillati</taxon>
        <taxon>Bacillota</taxon>
        <taxon>Bacilli</taxon>
        <taxon>Lactobacillales</taxon>
        <taxon>Lactobacillaceae</taxon>
        <taxon>Loigolactobacillus</taxon>
    </lineage>
</organism>
<evidence type="ECO:0000313" key="1">
    <source>
        <dbReference type="EMBL" id="MFD0898257.1"/>
    </source>
</evidence>
<sequence>MAQVFEDEFGKIQVDMVSICREYVSDRADKIYIYGTAEDNQYYCSFFYNINGVLLKKHKVNEQLDNVDVSENMQMQVNHILVDDLLEIEKAAKKYERKMPTELKLIYDVKKNNLDADFRYDKVLEKNDMAGFEMADRWFDEFCKENK</sequence>
<keyword evidence="2" id="KW-1185">Reference proteome</keyword>
<name>A0ABW3EDP0_9LACO</name>
<protein>
    <submittedName>
        <fullName evidence="1">Immunity protein YezG family protein</fullName>
    </submittedName>
</protein>